<feature type="binding site" evidence="13">
    <location>
        <position position="301"/>
    </location>
    <ligand>
        <name>Zn(2+)</name>
        <dbReference type="ChEBI" id="CHEBI:29105"/>
        <note>catalytic</note>
    </ligand>
</feature>
<reference evidence="16" key="2">
    <citation type="submission" date="2021-02" db="EMBL/GenBank/DDBJ databases">
        <title>Aspergillus puulaauensis MK2 genome sequence.</title>
        <authorList>
            <person name="Futagami T."/>
            <person name="Mori K."/>
            <person name="Kadooka C."/>
            <person name="Tanaka T."/>
        </authorList>
    </citation>
    <scope>NUCLEOTIDE SEQUENCE</scope>
    <source>
        <strain evidence="16">MK2</strain>
    </source>
</reference>
<feature type="compositionally biased region" description="Gly residues" evidence="15">
    <location>
        <begin position="423"/>
        <end position="433"/>
    </location>
</feature>
<feature type="compositionally biased region" description="Gly residues" evidence="15">
    <location>
        <begin position="463"/>
        <end position="488"/>
    </location>
</feature>
<feature type="compositionally biased region" description="Gly residues" evidence="15">
    <location>
        <begin position="538"/>
        <end position="550"/>
    </location>
</feature>
<dbReference type="PRINTS" id="PR00768">
    <property type="entry name" value="DEUTEROLYSIN"/>
</dbReference>
<keyword evidence="8 13" id="KW-0862">Zinc</keyword>
<comment type="subcellular location">
    <subcellularLocation>
        <location evidence="14">Secreted</location>
    </subcellularLocation>
</comment>
<evidence type="ECO:0000256" key="13">
    <source>
        <dbReference type="PIRSR" id="PIRSR601384-2"/>
    </source>
</evidence>
<protein>
    <recommendedName>
        <fullName evidence="14">Neutral protease 2</fullName>
        <ecNumber evidence="14">3.4.24.39</ecNumber>
    </recommendedName>
    <alternativeName>
        <fullName evidence="14">Deuterolysin</fullName>
    </alternativeName>
</protein>
<feature type="compositionally biased region" description="Gly residues" evidence="15">
    <location>
        <begin position="559"/>
        <end position="571"/>
    </location>
</feature>
<feature type="compositionally biased region" description="Gly residues" evidence="15">
    <location>
        <begin position="698"/>
        <end position="712"/>
    </location>
</feature>
<dbReference type="AlphaFoldDB" id="A0A7R8AJ81"/>
<comment type="catalytic activity">
    <reaction evidence="1 14">
        <text>Preferential cleavage of bonds with hydrophobic residues in P1'. Also 3-Asn-|-Gln-4 and 8-Gly-|-Ser-9 bonds in insulin B chain.</text>
        <dbReference type="EC" id="3.4.24.39"/>
    </reaction>
</comment>
<keyword evidence="14" id="KW-0964">Secreted</keyword>
<gene>
    <name evidence="16" type="ORF">APUU_20754A</name>
</gene>
<feature type="chain" id="PRO_5031604564" description="Neutral protease 2" evidence="14">
    <location>
        <begin position="21"/>
        <end position="737"/>
    </location>
</feature>
<evidence type="ECO:0000256" key="11">
    <source>
        <dbReference type="ARBA" id="ARBA00023157"/>
    </source>
</evidence>
<dbReference type="EC" id="3.4.24.39" evidence="14"/>
<comment type="cofactor">
    <cofactor evidence="13 14">
        <name>Zn(2+)</name>
        <dbReference type="ChEBI" id="CHEBI:29105"/>
    </cofactor>
    <text evidence="13 14">Binds 1 zinc ion per subunit.</text>
</comment>
<feature type="compositionally biased region" description="Gly residues" evidence="15">
    <location>
        <begin position="388"/>
        <end position="400"/>
    </location>
</feature>
<dbReference type="GO" id="GO:0004222">
    <property type="term" value="F:metalloendopeptidase activity"/>
    <property type="evidence" value="ECO:0007669"/>
    <property type="project" value="InterPro"/>
</dbReference>
<evidence type="ECO:0000256" key="9">
    <source>
        <dbReference type="ARBA" id="ARBA00023049"/>
    </source>
</evidence>
<dbReference type="Gene3D" id="3.40.390.10">
    <property type="entry name" value="Collagenase (Catalytic Domain)"/>
    <property type="match status" value="1"/>
</dbReference>
<dbReference type="InterPro" id="IPR024079">
    <property type="entry name" value="MetalloPept_cat_dom_sf"/>
</dbReference>
<dbReference type="CDD" id="cd11008">
    <property type="entry name" value="M35_deuterolysin_like"/>
    <property type="match status" value="1"/>
</dbReference>
<keyword evidence="9 14" id="KW-0482">Metalloprotease</keyword>
<evidence type="ECO:0000256" key="3">
    <source>
        <dbReference type="ARBA" id="ARBA00022670"/>
    </source>
</evidence>
<feature type="compositionally biased region" description="Gly residues" evidence="15">
    <location>
        <begin position="720"/>
        <end position="737"/>
    </location>
</feature>
<feature type="region of interest" description="Disordered" evidence="15">
    <location>
        <begin position="414"/>
        <end position="433"/>
    </location>
</feature>
<keyword evidence="7 14" id="KW-0378">Hydrolase</keyword>
<evidence type="ECO:0000256" key="6">
    <source>
        <dbReference type="ARBA" id="ARBA00022729"/>
    </source>
</evidence>
<evidence type="ECO:0000256" key="1">
    <source>
        <dbReference type="ARBA" id="ARBA00001187"/>
    </source>
</evidence>
<comment type="similarity">
    <text evidence="2 14">Belongs to the peptidase M35 family.</text>
</comment>
<evidence type="ECO:0000256" key="2">
    <source>
        <dbReference type="ARBA" id="ARBA00010279"/>
    </source>
</evidence>
<evidence type="ECO:0000313" key="17">
    <source>
        <dbReference type="Proteomes" id="UP000654913"/>
    </source>
</evidence>
<dbReference type="OrthoDB" id="412874at2759"/>
<feature type="compositionally biased region" description="Gly residues" evidence="15">
    <location>
        <begin position="674"/>
        <end position="690"/>
    </location>
</feature>
<evidence type="ECO:0000313" key="16">
    <source>
        <dbReference type="EMBL" id="BCS20322.1"/>
    </source>
</evidence>
<dbReference type="Gene3D" id="2.60.40.2970">
    <property type="match status" value="1"/>
</dbReference>
<evidence type="ECO:0000256" key="15">
    <source>
        <dbReference type="SAM" id="MobiDB-lite"/>
    </source>
</evidence>
<name>A0A7R8AJ81_9EURO</name>
<dbReference type="GO" id="GO:0046872">
    <property type="term" value="F:metal ion binding"/>
    <property type="evidence" value="ECO:0007669"/>
    <property type="project" value="UniProtKB-KW"/>
</dbReference>
<feature type="compositionally biased region" description="Gly residues" evidence="15">
    <location>
        <begin position="649"/>
        <end position="665"/>
    </location>
</feature>
<dbReference type="Proteomes" id="UP000654913">
    <property type="component" value="Chromosome 2"/>
</dbReference>
<keyword evidence="3 14" id="KW-0645">Protease</keyword>
<evidence type="ECO:0000256" key="14">
    <source>
        <dbReference type="RuleBase" id="RU361126"/>
    </source>
</evidence>
<proteinExistence type="inferred from homology"/>
<feature type="binding site" evidence="13">
    <location>
        <position position="316"/>
    </location>
    <ligand>
        <name>Zn(2+)</name>
        <dbReference type="ChEBI" id="CHEBI:29105"/>
        <note>catalytic</note>
    </ligand>
</feature>
<feature type="compositionally biased region" description="Gly residues" evidence="15">
    <location>
        <begin position="629"/>
        <end position="640"/>
    </location>
</feature>
<dbReference type="InterPro" id="IPR050414">
    <property type="entry name" value="Fungal_M35_metalloproteases"/>
</dbReference>
<feature type="active site" evidence="12">
    <location>
        <position position="302"/>
    </location>
</feature>
<organism evidence="16 17">
    <name type="scientific">Aspergillus puulaauensis</name>
    <dbReference type="NCBI Taxonomy" id="1220207"/>
    <lineage>
        <taxon>Eukaryota</taxon>
        <taxon>Fungi</taxon>
        <taxon>Dikarya</taxon>
        <taxon>Ascomycota</taxon>
        <taxon>Pezizomycotina</taxon>
        <taxon>Eurotiomycetes</taxon>
        <taxon>Eurotiomycetidae</taxon>
        <taxon>Eurotiales</taxon>
        <taxon>Aspergillaceae</taxon>
        <taxon>Aspergillus</taxon>
    </lineage>
</organism>
<keyword evidence="5 13" id="KW-0479">Metal-binding</keyword>
<evidence type="ECO:0000256" key="8">
    <source>
        <dbReference type="ARBA" id="ARBA00022833"/>
    </source>
</evidence>
<evidence type="ECO:0000256" key="10">
    <source>
        <dbReference type="ARBA" id="ARBA00023145"/>
    </source>
</evidence>
<accession>A0A7R8AJ81</accession>
<dbReference type="GO" id="GO:0005576">
    <property type="term" value="C:extracellular region"/>
    <property type="evidence" value="ECO:0007669"/>
    <property type="project" value="UniProtKB-SubCell"/>
</dbReference>
<reference evidence="16" key="1">
    <citation type="submission" date="2021-01" db="EMBL/GenBank/DDBJ databases">
        <authorList>
            <consortium name="Aspergillus puulaauensis MK2 genome sequencing consortium"/>
            <person name="Kazuki M."/>
            <person name="Futagami T."/>
        </authorList>
    </citation>
    <scope>NUCLEOTIDE SEQUENCE</scope>
    <source>
        <strain evidence="16">MK2</strain>
    </source>
</reference>
<dbReference type="PANTHER" id="PTHR37016">
    <property type="match status" value="1"/>
</dbReference>
<sequence length="737" mass="71050">MTLSILFVYLLAVFTSLAAGKPILMPRLAQDASKPSFDVTLESLGDSTVHAAVTNTGSQAVRLVRRGGILDHIPTNKVRVYHGDSEAAFKGAQVKYIRSHLNDDAFVQLAPNETVTSVFDVADSHDLSDGDHTAISNGALEYTTLTDKEKFNTFHYRSNKISFAASDNANRLQARSTIDCSNEEYNSAVKAAISRAGEMATAGAADARKGASANFKKFFFTESQDALDEVAGRLEAIASEATSTGTMAYYCAPRSQDDCTGNIAAMTYPSDNIVVNCDLYYETEASSDTCGYLDQGGIALHEFTHATGIYSPGTEDIAYGYEQVQSLDTNSALNNADSYAYYGAAIYLQCAADDSTPSGTPISGGGSSTVPVAPTASPTYPPSPSTGFGNGGGWPWGQDGGYDSGYDSGYDGLNRNAGSGSTPTGGSGGGFGGLFPSGFPGAGSDAGSGSGFGSGGSGLGGLFPSGIPGAGSGSGSESGSGSGGGFGGLPIPSGIPGAGSGSGSEDSDGWFGEIPSATGAPQSGSSGFGDLPIPSGIPGAGSGGSGGGFGDLPTPSGFPGSGSGGSDGFGGLPIPSGIPGSGSGSDGGGSGGGLGGLPIPSGIPGTGSGSGSGSGGGRFAEIPSATGPTGPGSSGGGAFGGLPIPSGIPGAGSGSGGSGSGGGFGDLPTPSGFPGSGSGAGSGSGGGFGGFPIPSGIPGAGSGSGSGGGFGGLPIPSGFPGSGSGSESGSGGSGFTR</sequence>
<feature type="signal peptide" evidence="14">
    <location>
        <begin position="1"/>
        <end position="20"/>
    </location>
</feature>
<feature type="compositionally biased region" description="Gly residues" evidence="15">
    <location>
        <begin position="579"/>
        <end position="596"/>
    </location>
</feature>
<feature type="region of interest" description="Disordered" evidence="15">
    <location>
        <begin position="357"/>
        <end position="400"/>
    </location>
</feature>
<keyword evidence="17" id="KW-1185">Reference proteome</keyword>
<dbReference type="GO" id="GO:0006508">
    <property type="term" value="P:proteolysis"/>
    <property type="evidence" value="ECO:0007669"/>
    <property type="project" value="UniProtKB-KW"/>
</dbReference>
<evidence type="ECO:0000256" key="12">
    <source>
        <dbReference type="PIRSR" id="PIRSR601384-1"/>
    </source>
</evidence>
<dbReference type="InterPro" id="IPR001384">
    <property type="entry name" value="Peptidase_M35"/>
</dbReference>
<dbReference type="SUPFAM" id="SSF55486">
    <property type="entry name" value="Metalloproteases ('zincins'), catalytic domain"/>
    <property type="match status" value="1"/>
</dbReference>
<keyword evidence="11" id="KW-1015">Disulfide bond</keyword>
<keyword evidence="10" id="KW-0865">Zymogen</keyword>
<comment type="function">
    <text evidence="14">Secreted metalloproteinase that allows assimilation of proteinaceous substrates. Shows high activities on basic nuclear substrates such as histone and protamine.</text>
</comment>
<evidence type="ECO:0000256" key="4">
    <source>
        <dbReference type="ARBA" id="ARBA00022685"/>
    </source>
</evidence>
<dbReference type="PANTHER" id="PTHR37016:SF3">
    <property type="entry name" value="NEUTRAL PROTEASE 2-RELATED"/>
    <property type="match status" value="1"/>
</dbReference>
<feature type="binding site" evidence="13">
    <location>
        <position position="305"/>
    </location>
    <ligand>
        <name>Zn(2+)</name>
        <dbReference type="ChEBI" id="CHEBI:29105"/>
        <note>catalytic</note>
    </ligand>
</feature>
<evidence type="ECO:0000256" key="7">
    <source>
        <dbReference type="ARBA" id="ARBA00022801"/>
    </source>
</evidence>
<keyword evidence="4 14" id="KW-0165">Cleavage on pair of basic residues</keyword>
<feature type="compositionally biased region" description="Gly residues" evidence="15">
    <location>
        <begin position="604"/>
        <end position="618"/>
    </location>
</feature>
<dbReference type="KEGG" id="apuu:APUU_20754A"/>
<feature type="compositionally biased region" description="Low complexity" evidence="15">
    <location>
        <begin position="368"/>
        <end position="378"/>
    </location>
</feature>
<dbReference type="GeneID" id="64970327"/>
<dbReference type="Pfam" id="PF02102">
    <property type="entry name" value="Peptidase_M35"/>
    <property type="match status" value="1"/>
</dbReference>
<evidence type="ECO:0000256" key="5">
    <source>
        <dbReference type="ARBA" id="ARBA00022723"/>
    </source>
</evidence>
<feature type="region of interest" description="Disordered" evidence="15">
    <location>
        <begin position="463"/>
        <end position="737"/>
    </location>
</feature>
<keyword evidence="6 14" id="KW-0732">Signal</keyword>
<dbReference type="EMBL" id="AP024444">
    <property type="protein sequence ID" value="BCS20322.1"/>
    <property type="molecule type" value="Genomic_DNA"/>
</dbReference>
<dbReference type="RefSeq" id="XP_041552516.1">
    <property type="nucleotide sequence ID" value="XM_041699431.1"/>
</dbReference>